<dbReference type="GO" id="GO:0016020">
    <property type="term" value="C:membrane"/>
    <property type="evidence" value="ECO:0007669"/>
    <property type="project" value="UniProtKB-SubCell"/>
</dbReference>
<dbReference type="PANTHER" id="PTHR33048:SF47">
    <property type="entry name" value="INTEGRAL MEMBRANE PROTEIN-RELATED"/>
    <property type="match status" value="1"/>
</dbReference>
<dbReference type="InterPro" id="IPR052337">
    <property type="entry name" value="SAT4-like"/>
</dbReference>
<protein>
    <recommendedName>
        <fullName evidence="8">Rhodopsin domain-containing protein</fullName>
    </recommendedName>
</protein>
<dbReference type="AlphaFoldDB" id="A0A8H3PHY0"/>
<feature type="domain" description="Rhodopsin" evidence="8">
    <location>
        <begin position="55"/>
        <end position="296"/>
    </location>
</feature>
<dbReference type="EMBL" id="CAJPDR010000641">
    <property type="protein sequence ID" value="CAF9941222.1"/>
    <property type="molecule type" value="Genomic_DNA"/>
</dbReference>
<keyword evidence="2 7" id="KW-0812">Transmembrane</keyword>
<evidence type="ECO:0000256" key="4">
    <source>
        <dbReference type="ARBA" id="ARBA00023136"/>
    </source>
</evidence>
<name>A0A8H3PHY0_9LECA</name>
<evidence type="ECO:0000256" key="7">
    <source>
        <dbReference type="SAM" id="Phobius"/>
    </source>
</evidence>
<evidence type="ECO:0000256" key="5">
    <source>
        <dbReference type="ARBA" id="ARBA00038359"/>
    </source>
</evidence>
<gene>
    <name evidence="9" type="ORF">ALECFALPRED_009034</name>
</gene>
<sequence length="422" mass="46950">MTPTAEQQTQALLNEPAGAPPPGVMPNVNDPSTINRYIILVLVLGLTCSTLAIFLRTYTKIFLMRTRAYEDNVVIVAWLGEIVQVFPYVKAAQYGSGAHVWTISLGSLSHIVYWSWVAGAIYVPVIFLIKLSILLQFLRIFAPTRQDNMFIFVGVHLCILVNLIVYSVIEFSAIFACKPREKMWMPWLDGRSLDVDAFWKANGLFNCLSDFAILALPLPSVWRLQIPLRRKILVSTVFATGLCACIAAIIRTYYTWSITQSPDFSYNIVLFGVWTYTELAIGIIISCLPVIPRFFQHFGPKVRVTFSLSTVFKTNSGFGKSLAPGPCPSSDTAVAASKWEIPFTKTIDRLKGSNEDGKRIELKRQYVTLGELDERADDGMTGEMHGRYVAGLGDLKHGRAGEGGDLEEGKGDTDREDAEERG</sequence>
<dbReference type="PANTHER" id="PTHR33048">
    <property type="entry name" value="PTH11-LIKE INTEGRAL MEMBRANE PROTEIN (AFU_ORTHOLOGUE AFUA_5G11245)"/>
    <property type="match status" value="1"/>
</dbReference>
<evidence type="ECO:0000256" key="2">
    <source>
        <dbReference type="ARBA" id="ARBA00022692"/>
    </source>
</evidence>
<evidence type="ECO:0000259" key="8">
    <source>
        <dbReference type="Pfam" id="PF20684"/>
    </source>
</evidence>
<feature type="transmembrane region" description="Helical" evidence="7">
    <location>
        <begin position="111"/>
        <end position="138"/>
    </location>
</feature>
<keyword evidence="3 7" id="KW-1133">Transmembrane helix</keyword>
<feature type="transmembrane region" description="Helical" evidence="7">
    <location>
        <begin position="37"/>
        <end position="59"/>
    </location>
</feature>
<accession>A0A8H3PHY0</accession>
<comment type="subcellular location">
    <subcellularLocation>
        <location evidence="1">Membrane</location>
        <topology evidence="1">Multi-pass membrane protein</topology>
    </subcellularLocation>
</comment>
<evidence type="ECO:0000313" key="9">
    <source>
        <dbReference type="EMBL" id="CAF9941222.1"/>
    </source>
</evidence>
<keyword evidence="10" id="KW-1185">Reference proteome</keyword>
<evidence type="ECO:0000313" key="10">
    <source>
        <dbReference type="Proteomes" id="UP000664203"/>
    </source>
</evidence>
<organism evidence="9 10">
    <name type="scientific">Alectoria fallacina</name>
    <dbReference type="NCBI Taxonomy" id="1903189"/>
    <lineage>
        <taxon>Eukaryota</taxon>
        <taxon>Fungi</taxon>
        <taxon>Dikarya</taxon>
        <taxon>Ascomycota</taxon>
        <taxon>Pezizomycotina</taxon>
        <taxon>Lecanoromycetes</taxon>
        <taxon>OSLEUM clade</taxon>
        <taxon>Lecanoromycetidae</taxon>
        <taxon>Lecanorales</taxon>
        <taxon>Lecanorineae</taxon>
        <taxon>Parmeliaceae</taxon>
        <taxon>Alectoria</taxon>
    </lineage>
</organism>
<feature type="compositionally biased region" description="Basic and acidic residues" evidence="6">
    <location>
        <begin position="394"/>
        <end position="422"/>
    </location>
</feature>
<reference evidence="9" key="1">
    <citation type="submission" date="2021-03" db="EMBL/GenBank/DDBJ databases">
        <authorList>
            <person name="Tagirdzhanova G."/>
        </authorList>
    </citation>
    <scope>NUCLEOTIDE SEQUENCE</scope>
</reference>
<feature type="compositionally biased region" description="Polar residues" evidence="6">
    <location>
        <begin position="1"/>
        <end position="12"/>
    </location>
</feature>
<evidence type="ECO:0000256" key="6">
    <source>
        <dbReference type="SAM" id="MobiDB-lite"/>
    </source>
</evidence>
<dbReference type="InterPro" id="IPR049326">
    <property type="entry name" value="Rhodopsin_dom_fungi"/>
</dbReference>
<keyword evidence="4 7" id="KW-0472">Membrane</keyword>
<evidence type="ECO:0000256" key="1">
    <source>
        <dbReference type="ARBA" id="ARBA00004141"/>
    </source>
</evidence>
<feature type="transmembrane region" description="Helical" evidence="7">
    <location>
        <begin position="266"/>
        <end position="291"/>
    </location>
</feature>
<proteinExistence type="inferred from homology"/>
<dbReference type="OrthoDB" id="4682787at2759"/>
<feature type="transmembrane region" description="Helical" evidence="7">
    <location>
        <begin position="150"/>
        <end position="177"/>
    </location>
</feature>
<dbReference type="Pfam" id="PF20684">
    <property type="entry name" value="Fung_rhodopsin"/>
    <property type="match status" value="1"/>
</dbReference>
<feature type="transmembrane region" description="Helical" evidence="7">
    <location>
        <begin position="232"/>
        <end position="254"/>
    </location>
</feature>
<comment type="similarity">
    <text evidence="5">Belongs to the SAT4 family.</text>
</comment>
<dbReference type="Proteomes" id="UP000664203">
    <property type="component" value="Unassembled WGS sequence"/>
</dbReference>
<evidence type="ECO:0000256" key="3">
    <source>
        <dbReference type="ARBA" id="ARBA00022989"/>
    </source>
</evidence>
<comment type="caution">
    <text evidence="9">The sequence shown here is derived from an EMBL/GenBank/DDBJ whole genome shotgun (WGS) entry which is preliminary data.</text>
</comment>
<feature type="region of interest" description="Disordered" evidence="6">
    <location>
        <begin position="1"/>
        <end position="25"/>
    </location>
</feature>
<feature type="region of interest" description="Disordered" evidence="6">
    <location>
        <begin position="392"/>
        <end position="422"/>
    </location>
</feature>